<protein>
    <recommendedName>
        <fullName evidence="13">RRM domain-containing protein</fullName>
    </recommendedName>
</protein>
<dbReference type="InterPro" id="IPR034772">
    <property type="entry name" value="CPSF6/7"/>
</dbReference>
<dbReference type="InterPro" id="IPR002415">
    <property type="entry name" value="H/ACA_rnp_Nhp2-like"/>
</dbReference>
<feature type="compositionally biased region" description="Basic residues" evidence="12">
    <location>
        <begin position="726"/>
        <end position="737"/>
    </location>
</feature>
<dbReference type="GO" id="GO:0006397">
    <property type="term" value="P:mRNA processing"/>
    <property type="evidence" value="ECO:0007669"/>
    <property type="project" value="UniProtKB-KW"/>
</dbReference>
<feature type="domain" description="RRM" evidence="13">
    <location>
        <begin position="232"/>
        <end position="312"/>
    </location>
</feature>
<keyword evidence="4" id="KW-0507">mRNA processing</keyword>
<feature type="region of interest" description="Disordered" evidence="12">
    <location>
        <begin position="702"/>
        <end position="756"/>
    </location>
</feature>
<evidence type="ECO:0000256" key="12">
    <source>
        <dbReference type="SAM" id="MobiDB-lite"/>
    </source>
</evidence>
<dbReference type="InterPro" id="IPR004038">
    <property type="entry name" value="Ribosomal_eL8/eL30/eS12/Gad45"/>
</dbReference>
<sequence>MTEGGEEVNPKAYPLADIQLSQKLLDLVQQAMNYHQLKKGANEATKTLNRGIAEVIILAADAEPLEIILHLPLLCEDKNVPYVFVKSKAALGRACGVTRPVIATSIIQNEGSQLKSQIQKIKEDVEKMADINAILDGTDGDEALNLNDLDEKEVLGDDEEDQHQNQPTTKEEVEDLYDEAMAPSGALSEKRESAEVISSLPSSIQHKSSFAMPMMIKSEPGIAGGSQSGKRYCCYIGNMTWWTTDDQLQKLIQTLGVDDMIDVKFYENRNNGQSKGFALAVFASEPSVKAVMEKLPSKKLHEQSLAVLPYTKQSLAKLEEATKRYDQKSQKDEKVVNIGTVRIGTNGAPVPQLMSSINLAQLARPVSQSASVQPTSLLSLNFPNAPAGSRPPPTVSAPAPGHVVSAGTAPVAAVQQQQQQMAVAAAASLAAAQQQQHSLQFLQQQQRQQQLAVATAMPQHHQQLGGGALGGGAGPPGGISVPPPNIVVQQPPQHHQPHHQPQQPQVVAVQQQQQAAVAHAALQNAMSRPPPAIHQSLAGVNTAAPPPAMTMAVGPGGGLMSAYQQQQRQPTMMTAVSAGHQMMASAQPMHAMQPPPGFPPGAHINPQVYPGYGATAYMDNGTAAAMISEAEFQEIMNRNQTVSSSAIHRAVSDAASGDYASAIETLVTAISLIRQSRVAHDDRCKLLVNTLQDTLKGIEAQSYNGGGAGLSRKHRVRDRSRSPIRSSKRHRRSRSRSRSRDYSPMRYSSAVSSRRF</sequence>
<evidence type="ECO:0000256" key="2">
    <source>
        <dbReference type="ARBA" id="ARBA00006265"/>
    </source>
</evidence>
<comment type="similarity">
    <text evidence="2">Belongs to the RRM CPSF6/7 family.</text>
</comment>
<dbReference type="Gene3D" id="3.30.1330.30">
    <property type="match status" value="1"/>
</dbReference>
<dbReference type="SMART" id="SM00360">
    <property type="entry name" value="RRM"/>
    <property type="match status" value="1"/>
</dbReference>
<dbReference type="GO" id="GO:0003723">
    <property type="term" value="F:RNA binding"/>
    <property type="evidence" value="ECO:0007669"/>
    <property type="project" value="UniProtKB-UniRule"/>
</dbReference>
<dbReference type="GO" id="GO:0008380">
    <property type="term" value="P:RNA splicing"/>
    <property type="evidence" value="ECO:0007669"/>
    <property type="project" value="UniProtKB-KW"/>
</dbReference>
<accession>A0ABD2KI23</accession>
<comment type="similarity">
    <text evidence="3">Belongs to the eukaryotic ribosomal protein eL8 family.</text>
</comment>
<dbReference type="InterPro" id="IPR018492">
    <property type="entry name" value="Ribosomal_eL8/Nhp2"/>
</dbReference>
<evidence type="ECO:0000256" key="10">
    <source>
        <dbReference type="ARBA" id="ARBA00055156"/>
    </source>
</evidence>
<keyword evidence="5" id="KW-0747">Spliceosome</keyword>
<dbReference type="Proteomes" id="UP001620645">
    <property type="component" value="Unassembled WGS sequence"/>
</dbReference>
<dbReference type="InterPro" id="IPR012677">
    <property type="entry name" value="Nucleotide-bd_a/b_plait_sf"/>
</dbReference>
<dbReference type="InterPro" id="IPR029064">
    <property type="entry name" value="Ribosomal_eL30-like_sf"/>
</dbReference>
<evidence type="ECO:0000256" key="3">
    <source>
        <dbReference type="ARBA" id="ARBA00007337"/>
    </source>
</evidence>
<dbReference type="Pfam" id="PF01248">
    <property type="entry name" value="Ribosomal_L7Ae"/>
    <property type="match status" value="1"/>
</dbReference>
<evidence type="ECO:0000256" key="8">
    <source>
        <dbReference type="ARBA" id="ARBA00023242"/>
    </source>
</evidence>
<dbReference type="InterPro" id="IPR057951">
    <property type="entry name" value="CPSF6/7_RSLD_N"/>
</dbReference>
<feature type="region of interest" description="Disordered" evidence="12">
    <location>
        <begin position="154"/>
        <end position="175"/>
    </location>
</feature>
<evidence type="ECO:0000259" key="13">
    <source>
        <dbReference type="PROSITE" id="PS50102"/>
    </source>
</evidence>
<dbReference type="FunFam" id="3.30.1330.30:FF:000002">
    <property type="entry name" value="NHP2-like protein 1 homolog"/>
    <property type="match status" value="1"/>
</dbReference>
<feature type="compositionally biased region" description="Gly residues" evidence="12">
    <location>
        <begin position="464"/>
        <end position="477"/>
    </location>
</feature>
<comment type="subcellular location">
    <subcellularLocation>
        <location evidence="1">Nucleus</location>
        <location evidence="1">Nucleolus</location>
    </subcellularLocation>
</comment>
<dbReference type="InterPro" id="IPR004037">
    <property type="entry name" value="Ribosomal_eL8-like_CS"/>
</dbReference>
<comment type="function">
    <text evidence="10">Binds to the 5'-stem-loop of U4 snRNA and may play a role in the late stage of spliceosome assembly. The protein undergoes a conformational change upon RNA-binding.</text>
</comment>
<evidence type="ECO:0000256" key="1">
    <source>
        <dbReference type="ARBA" id="ARBA00004604"/>
    </source>
</evidence>
<dbReference type="InterPro" id="IPR035979">
    <property type="entry name" value="RBD_domain_sf"/>
</dbReference>
<evidence type="ECO:0000256" key="6">
    <source>
        <dbReference type="ARBA" id="ARBA00022884"/>
    </source>
</evidence>
<dbReference type="SUPFAM" id="SSF55315">
    <property type="entry name" value="L30e-like"/>
    <property type="match status" value="1"/>
</dbReference>
<dbReference type="GO" id="GO:0005681">
    <property type="term" value="C:spliceosomal complex"/>
    <property type="evidence" value="ECO:0007669"/>
    <property type="project" value="UniProtKB-KW"/>
</dbReference>
<evidence type="ECO:0000313" key="15">
    <source>
        <dbReference type="Proteomes" id="UP001620645"/>
    </source>
</evidence>
<keyword evidence="15" id="KW-1185">Reference proteome</keyword>
<dbReference type="Pfam" id="PF25524">
    <property type="entry name" value="RSLD_CPSF6"/>
    <property type="match status" value="1"/>
</dbReference>
<evidence type="ECO:0000256" key="9">
    <source>
        <dbReference type="ARBA" id="ARBA00023274"/>
    </source>
</evidence>
<dbReference type="Pfam" id="PF00076">
    <property type="entry name" value="RRM_1"/>
    <property type="match status" value="1"/>
</dbReference>
<dbReference type="PROSITE" id="PS01082">
    <property type="entry name" value="RIBOSOMAL_L7AE"/>
    <property type="match status" value="1"/>
</dbReference>
<feature type="region of interest" description="Disordered" evidence="12">
    <location>
        <begin position="455"/>
        <end position="506"/>
    </location>
</feature>
<dbReference type="InterPro" id="IPR000504">
    <property type="entry name" value="RRM_dom"/>
</dbReference>
<keyword evidence="9" id="KW-0687">Ribonucleoprotein</keyword>
<dbReference type="PRINTS" id="PR00881">
    <property type="entry name" value="L7ARS6FAMILY"/>
</dbReference>
<evidence type="ECO:0000313" key="14">
    <source>
        <dbReference type="EMBL" id="KAL3102295.1"/>
    </source>
</evidence>
<evidence type="ECO:0000256" key="5">
    <source>
        <dbReference type="ARBA" id="ARBA00022728"/>
    </source>
</evidence>
<dbReference type="AlphaFoldDB" id="A0ABD2KI23"/>
<dbReference type="CDD" id="cd21104">
    <property type="entry name" value="SNU13"/>
    <property type="match status" value="1"/>
</dbReference>
<feature type="compositionally biased region" description="Low complexity" evidence="12">
    <location>
        <begin position="487"/>
        <end position="506"/>
    </location>
</feature>
<dbReference type="PROSITE" id="PS50102">
    <property type="entry name" value="RRM"/>
    <property type="match status" value="1"/>
</dbReference>
<dbReference type="GO" id="GO:0005730">
    <property type="term" value="C:nucleolus"/>
    <property type="evidence" value="ECO:0007669"/>
    <property type="project" value="UniProtKB-SubCell"/>
</dbReference>
<dbReference type="PRINTS" id="PR00883">
    <property type="entry name" value="NUCLEARHMG"/>
</dbReference>
<dbReference type="EMBL" id="JBICCN010000026">
    <property type="protein sequence ID" value="KAL3102295.1"/>
    <property type="molecule type" value="Genomic_DNA"/>
</dbReference>
<comment type="caution">
    <text evidence="14">The sequence shown here is derived from an EMBL/GenBank/DDBJ whole genome shotgun (WGS) entry which is preliminary data.</text>
</comment>
<keyword evidence="6 11" id="KW-0694">RNA-binding</keyword>
<keyword evidence="8" id="KW-0539">Nucleus</keyword>
<dbReference type="SUPFAM" id="SSF54928">
    <property type="entry name" value="RNA-binding domain, RBD"/>
    <property type="match status" value="1"/>
</dbReference>
<evidence type="ECO:0000256" key="7">
    <source>
        <dbReference type="ARBA" id="ARBA00023187"/>
    </source>
</evidence>
<dbReference type="Gene3D" id="3.30.70.330">
    <property type="match status" value="1"/>
</dbReference>
<evidence type="ECO:0000256" key="11">
    <source>
        <dbReference type="PROSITE-ProRule" id="PRU00176"/>
    </source>
</evidence>
<dbReference type="PANTHER" id="PTHR23204">
    <property type="entry name" value="CLEAVAGE AND POLYADENYLATION SPECIFIC FACTOR"/>
    <property type="match status" value="1"/>
</dbReference>
<gene>
    <name evidence="14" type="ORF">niasHS_003704</name>
</gene>
<evidence type="ECO:0000256" key="4">
    <source>
        <dbReference type="ARBA" id="ARBA00022664"/>
    </source>
</evidence>
<name>A0ABD2KI23_HETSC</name>
<proteinExistence type="inferred from homology"/>
<reference evidence="14 15" key="1">
    <citation type="submission" date="2024-10" db="EMBL/GenBank/DDBJ databases">
        <authorList>
            <person name="Kim D."/>
        </authorList>
    </citation>
    <scope>NUCLEOTIDE SEQUENCE [LARGE SCALE GENOMIC DNA]</scope>
    <source>
        <strain evidence="14">Taebaek</strain>
    </source>
</reference>
<organism evidence="14 15">
    <name type="scientific">Heterodera schachtii</name>
    <name type="common">Sugarbeet cyst nematode worm</name>
    <name type="synonym">Tylenchus schachtii</name>
    <dbReference type="NCBI Taxonomy" id="97005"/>
    <lineage>
        <taxon>Eukaryota</taxon>
        <taxon>Metazoa</taxon>
        <taxon>Ecdysozoa</taxon>
        <taxon>Nematoda</taxon>
        <taxon>Chromadorea</taxon>
        <taxon>Rhabditida</taxon>
        <taxon>Tylenchina</taxon>
        <taxon>Tylenchomorpha</taxon>
        <taxon>Tylenchoidea</taxon>
        <taxon>Heteroderidae</taxon>
        <taxon>Heteroderinae</taxon>
        <taxon>Heterodera</taxon>
    </lineage>
</organism>
<keyword evidence="7" id="KW-0508">mRNA splicing</keyword>